<dbReference type="InterPro" id="IPR003141">
    <property type="entry name" value="Pol/His_phosphatase_N"/>
</dbReference>
<dbReference type="GO" id="GO:0003887">
    <property type="term" value="F:DNA-directed DNA polymerase activity"/>
    <property type="evidence" value="ECO:0007669"/>
    <property type="project" value="UniProtKB-UniRule"/>
</dbReference>
<dbReference type="HAMAP" id="MF_01902">
    <property type="entry name" value="DNApol_error_prone"/>
    <property type="match status" value="1"/>
</dbReference>
<keyword evidence="9 13" id="KW-0227">DNA damage</keyword>
<keyword evidence="17" id="KW-1185">Reference proteome</keyword>
<evidence type="ECO:0000256" key="7">
    <source>
        <dbReference type="ARBA" id="ARBA00022695"/>
    </source>
</evidence>
<evidence type="ECO:0000256" key="12">
    <source>
        <dbReference type="ARBA" id="ARBA00049244"/>
    </source>
</evidence>
<dbReference type="OrthoDB" id="9803237at2"/>
<dbReference type="GO" id="GO:0009432">
    <property type="term" value="P:SOS response"/>
    <property type="evidence" value="ECO:0007669"/>
    <property type="project" value="UniProtKB-ARBA"/>
</dbReference>
<dbReference type="NCBIfam" id="TIGR00594">
    <property type="entry name" value="polc"/>
    <property type="match status" value="1"/>
</dbReference>
<name>A0A1C3XDK4_9HYPH</name>
<dbReference type="InterPro" id="IPR040982">
    <property type="entry name" value="DNA_pol3_finger"/>
</dbReference>
<keyword evidence="5 13" id="KW-0963">Cytoplasm</keyword>
<feature type="compositionally biased region" description="Basic and acidic residues" evidence="14">
    <location>
        <begin position="1054"/>
        <end position="1063"/>
    </location>
</feature>
<evidence type="ECO:0000259" key="15">
    <source>
        <dbReference type="SMART" id="SM00481"/>
    </source>
</evidence>
<dbReference type="FunFam" id="1.10.150.870:FF:000002">
    <property type="entry name" value="Error-prone DNA polymerase"/>
    <property type="match status" value="1"/>
</dbReference>
<evidence type="ECO:0000313" key="17">
    <source>
        <dbReference type="Proteomes" id="UP000199101"/>
    </source>
</evidence>
<evidence type="ECO:0000256" key="1">
    <source>
        <dbReference type="ARBA" id="ARBA00004496"/>
    </source>
</evidence>
<dbReference type="PANTHER" id="PTHR32294:SF4">
    <property type="entry name" value="ERROR-PRONE DNA POLYMERASE"/>
    <property type="match status" value="1"/>
</dbReference>
<dbReference type="GO" id="GO:0003676">
    <property type="term" value="F:nucleic acid binding"/>
    <property type="evidence" value="ECO:0007669"/>
    <property type="project" value="InterPro"/>
</dbReference>
<evidence type="ECO:0000256" key="4">
    <source>
        <dbReference type="ARBA" id="ARBA00017273"/>
    </source>
</evidence>
<proteinExistence type="inferred from homology"/>
<keyword evidence="11 13" id="KW-0234">DNA repair</keyword>
<dbReference type="InterPro" id="IPR004805">
    <property type="entry name" value="DnaE2/DnaE/PolC"/>
</dbReference>
<dbReference type="Gene3D" id="3.20.20.140">
    <property type="entry name" value="Metal-dependent hydrolases"/>
    <property type="match status" value="1"/>
</dbReference>
<evidence type="ECO:0000256" key="11">
    <source>
        <dbReference type="ARBA" id="ARBA00023204"/>
    </source>
</evidence>
<comment type="similarity">
    <text evidence="2 13">Belongs to the DNA polymerase type-C family. DnaE2 subfamily.</text>
</comment>
<feature type="domain" description="Polymerase/histidinol phosphatase N-terminal" evidence="15">
    <location>
        <begin position="5"/>
        <end position="72"/>
    </location>
</feature>
<dbReference type="Proteomes" id="UP000199101">
    <property type="component" value="Unassembled WGS sequence"/>
</dbReference>
<dbReference type="CDD" id="cd07434">
    <property type="entry name" value="PHP_PolIIIA_DnaE2"/>
    <property type="match status" value="1"/>
</dbReference>
<keyword evidence="8 13" id="KW-0235">DNA replication</keyword>
<protein>
    <recommendedName>
        <fullName evidence="4 13">Error-prone DNA polymerase</fullName>
        <ecNumber evidence="3 13">2.7.7.7</ecNumber>
    </recommendedName>
</protein>
<evidence type="ECO:0000256" key="10">
    <source>
        <dbReference type="ARBA" id="ARBA00022932"/>
    </source>
</evidence>
<comment type="subcellular location">
    <subcellularLocation>
        <location evidence="1 13">Cytoplasm</location>
    </subcellularLocation>
</comment>
<dbReference type="RefSeq" id="WP_092720139.1">
    <property type="nucleotide sequence ID" value="NZ_FMAG01000015.1"/>
</dbReference>
<dbReference type="GO" id="GO:0008408">
    <property type="term" value="F:3'-5' exonuclease activity"/>
    <property type="evidence" value="ECO:0007669"/>
    <property type="project" value="InterPro"/>
</dbReference>
<dbReference type="STRING" id="410764.GA0061103_0804"/>
<evidence type="ECO:0000256" key="3">
    <source>
        <dbReference type="ARBA" id="ARBA00012417"/>
    </source>
</evidence>
<gene>
    <name evidence="13" type="primary">dnaE2</name>
    <name evidence="16" type="ORF">GA0061103_0804</name>
</gene>
<dbReference type="Pfam" id="PF07733">
    <property type="entry name" value="DNA_pol3_alpha"/>
    <property type="match status" value="1"/>
</dbReference>
<dbReference type="CDD" id="cd04485">
    <property type="entry name" value="DnaE_OBF"/>
    <property type="match status" value="1"/>
</dbReference>
<sequence length="1086" mass="121394">MSRYAELQVTSHFSFLRGASSCEEVFAQAAIQGIEAVAVVDRNSLAGIVRAFEAAKTTGVRLIVGCRLDLVDGMSILVYPTDRAAYGRLCRLLSLGKKRGGKAKCILEWADLVAYSEGLIGILVPEEADETCGLRLRRLRDAFGDRAYLALTLRRRPNDQLRIHELSNLAAQMRVPSVVTNDVLYHAPDRRMLQDVVTCIRHGITIDELGDRREYGDRYLKPPKEMYRLFPRNPEAVARTIEITARCRFDLKELAYQYPEERDDPTLTPQETLEKLAWEGAEGRYPEGVPDSVRASLQHELRLIEKLQYAPYFLTVNSIVRFARSRDILCQGRGSAANSAVCYVLGITSIDPGRNDLLFERFVSEERREPPDIDVDFEHERREIVMQWVFDTYGRDRAALCSTVIRYRTKGAMRDVGKALGLTEDLIKTLSGQVWGWSEGVEEKHVEALNLNLGDRRLRLALDLARQLMGAPRHLSQHPGGFVLTHDRLDELVPIEPAAMVDRQVIEWDKDDIDALRFMKVDVLALGMLSCMKRGLDMLADHKGVNLDLSTIPAEDPRTYAMIRRADTLGTFQIESRAQMSMLPRLKPRTFYDLVVQVAIVRPGPIQGDMVHPYLRRREGLEPVVFPKPELEKVLGKTLGVPLFQEQAMRVAIECAGFTPGEADMLRKSMATFKFTGGVSGFKEKLIQGMVDNGYQRDFAEATFKQLEGFGSYGFPESHAASFALIAYASAWLKCWHPDIFCAALLNAQPMGFYAPAQIVRDAIEHGVDVRPVCANASRWDCTLEQTADDSRFAVRLGLRMVKGLANAHGAAIVAARADQPFASIDDLWRRASVPSAALVQLAEADAFRPALRLARREALWAIKALRDEPLPLFAAASAREAKIVPEINEPTVELRPMTAGSEVVEDYGHVGLTLRAHPLSFLREDLHRRQIVSCAEAMATRDGRWLEAAGIVLVRQRPGSAKGVMFITLEDETGIANLVVWAKVFEANRRAVLSASMMAVRGRIQREGDVVHLVAQRITDLSADLANVGNRDVAFPLPHGRGDQVRNGGAGPDPRELPPKGLRTRDIYIPDLHIDTIKVKSRNFR</sequence>
<dbReference type="EMBL" id="FMAG01000015">
    <property type="protein sequence ID" value="SCB50299.1"/>
    <property type="molecule type" value="Genomic_DNA"/>
</dbReference>
<dbReference type="GO" id="GO:0006260">
    <property type="term" value="P:DNA replication"/>
    <property type="evidence" value="ECO:0007669"/>
    <property type="project" value="UniProtKB-KW"/>
</dbReference>
<dbReference type="GO" id="GO:0005737">
    <property type="term" value="C:cytoplasm"/>
    <property type="evidence" value="ECO:0007669"/>
    <property type="project" value="UniProtKB-SubCell"/>
</dbReference>
<dbReference type="InterPro" id="IPR004013">
    <property type="entry name" value="PHP_dom"/>
</dbReference>
<dbReference type="GO" id="GO:0006281">
    <property type="term" value="P:DNA repair"/>
    <property type="evidence" value="ECO:0007669"/>
    <property type="project" value="UniProtKB-UniRule"/>
</dbReference>
<dbReference type="Gene3D" id="1.10.150.870">
    <property type="match status" value="1"/>
</dbReference>
<keyword evidence="7 13" id="KW-0548">Nucleotidyltransferase</keyword>
<dbReference type="Pfam" id="PF02811">
    <property type="entry name" value="PHP"/>
    <property type="match status" value="1"/>
</dbReference>
<keyword evidence="10 13" id="KW-0239">DNA-directed DNA polymerase</keyword>
<evidence type="ECO:0000256" key="6">
    <source>
        <dbReference type="ARBA" id="ARBA00022679"/>
    </source>
</evidence>
<dbReference type="PANTHER" id="PTHR32294">
    <property type="entry name" value="DNA POLYMERASE III SUBUNIT ALPHA"/>
    <property type="match status" value="1"/>
</dbReference>
<dbReference type="InterPro" id="IPR029460">
    <property type="entry name" value="DNAPol_HHH"/>
</dbReference>
<dbReference type="SMART" id="SM00481">
    <property type="entry name" value="POLIIIAc"/>
    <property type="match status" value="1"/>
</dbReference>
<dbReference type="EC" id="2.7.7.7" evidence="3 13"/>
<reference evidence="17" key="1">
    <citation type="submission" date="2016-08" db="EMBL/GenBank/DDBJ databases">
        <authorList>
            <person name="Varghese N."/>
            <person name="Submissions Spin"/>
        </authorList>
    </citation>
    <scope>NUCLEOTIDE SEQUENCE [LARGE SCALE GENOMIC DNA]</scope>
    <source>
        <strain evidence="17">HAMBI 2975</strain>
    </source>
</reference>
<evidence type="ECO:0000256" key="9">
    <source>
        <dbReference type="ARBA" id="ARBA00022763"/>
    </source>
</evidence>
<comment type="catalytic activity">
    <reaction evidence="12 13">
        <text>DNA(n) + a 2'-deoxyribonucleoside 5'-triphosphate = DNA(n+1) + diphosphate</text>
        <dbReference type="Rhea" id="RHEA:22508"/>
        <dbReference type="Rhea" id="RHEA-COMP:17339"/>
        <dbReference type="Rhea" id="RHEA-COMP:17340"/>
        <dbReference type="ChEBI" id="CHEBI:33019"/>
        <dbReference type="ChEBI" id="CHEBI:61560"/>
        <dbReference type="ChEBI" id="CHEBI:173112"/>
        <dbReference type="EC" id="2.7.7.7"/>
    </reaction>
</comment>
<dbReference type="InterPro" id="IPR023073">
    <property type="entry name" value="DnaE2"/>
</dbReference>
<accession>A0A1C3XDK4</accession>
<evidence type="ECO:0000256" key="14">
    <source>
        <dbReference type="SAM" id="MobiDB-lite"/>
    </source>
</evidence>
<dbReference type="Pfam" id="PF01336">
    <property type="entry name" value="tRNA_anti-codon"/>
    <property type="match status" value="1"/>
</dbReference>
<evidence type="ECO:0000256" key="8">
    <source>
        <dbReference type="ARBA" id="ARBA00022705"/>
    </source>
</evidence>
<dbReference type="NCBIfam" id="NF004225">
    <property type="entry name" value="PRK05672.1"/>
    <property type="match status" value="1"/>
</dbReference>
<dbReference type="InterPro" id="IPR004365">
    <property type="entry name" value="NA-bd_OB_tRNA"/>
</dbReference>
<organism evidence="16 17">
    <name type="scientific">Rhizobium multihospitium</name>
    <dbReference type="NCBI Taxonomy" id="410764"/>
    <lineage>
        <taxon>Bacteria</taxon>
        <taxon>Pseudomonadati</taxon>
        <taxon>Pseudomonadota</taxon>
        <taxon>Alphaproteobacteria</taxon>
        <taxon>Hyphomicrobiales</taxon>
        <taxon>Rhizobiaceae</taxon>
        <taxon>Rhizobium/Agrobacterium group</taxon>
        <taxon>Rhizobium</taxon>
    </lineage>
</organism>
<dbReference type="AlphaFoldDB" id="A0A1C3XDK4"/>
<evidence type="ECO:0000256" key="5">
    <source>
        <dbReference type="ARBA" id="ARBA00022490"/>
    </source>
</evidence>
<dbReference type="InterPro" id="IPR011708">
    <property type="entry name" value="DNA_pol3_alpha_NTPase_dom"/>
</dbReference>
<evidence type="ECO:0000256" key="13">
    <source>
        <dbReference type="HAMAP-Rule" id="MF_01902"/>
    </source>
</evidence>
<dbReference type="Pfam" id="PF14579">
    <property type="entry name" value="HHH_6"/>
    <property type="match status" value="1"/>
</dbReference>
<dbReference type="SUPFAM" id="SSF89550">
    <property type="entry name" value="PHP domain-like"/>
    <property type="match status" value="1"/>
</dbReference>
<comment type="function">
    <text evidence="13">DNA polymerase involved in damage-induced mutagenesis and translesion synthesis (TLS). It is not the major replicative DNA polymerase.</text>
</comment>
<keyword evidence="6 13" id="KW-0808">Transferase</keyword>
<dbReference type="InterPro" id="IPR016195">
    <property type="entry name" value="Pol/histidinol_Pase-like"/>
</dbReference>
<dbReference type="Pfam" id="PF17657">
    <property type="entry name" value="DNA_pol3_finger"/>
    <property type="match status" value="1"/>
</dbReference>
<evidence type="ECO:0000313" key="16">
    <source>
        <dbReference type="EMBL" id="SCB50299.1"/>
    </source>
</evidence>
<evidence type="ECO:0000256" key="2">
    <source>
        <dbReference type="ARBA" id="ARBA00007391"/>
    </source>
</evidence>
<feature type="region of interest" description="Disordered" evidence="14">
    <location>
        <begin position="1037"/>
        <end position="1063"/>
    </location>
</feature>